<feature type="transmembrane region" description="Helical" evidence="1">
    <location>
        <begin position="12"/>
        <end position="35"/>
    </location>
</feature>
<name>A0A7J5D9M1_9ACTN</name>
<proteinExistence type="predicted"/>
<dbReference type="AlphaFoldDB" id="A0A7J5D9M1"/>
<evidence type="ECO:0000313" key="3">
    <source>
        <dbReference type="Proteomes" id="UP000442990"/>
    </source>
</evidence>
<gene>
    <name evidence="2" type="ORF">F8144_28250</name>
</gene>
<dbReference type="EMBL" id="WBKG01000027">
    <property type="protein sequence ID" value="KAB1984646.1"/>
    <property type="molecule type" value="Genomic_DNA"/>
</dbReference>
<dbReference type="Proteomes" id="UP000442990">
    <property type="component" value="Unassembled WGS sequence"/>
</dbReference>
<feature type="transmembrane region" description="Helical" evidence="1">
    <location>
        <begin position="107"/>
        <end position="127"/>
    </location>
</feature>
<reference evidence="2 3" key="1">
    <citation type="submission" date="2019-09" db="EMBL/GenBank/DDBJ databases">
        <title>Isolation and identification of active actinomycetes.</title>
        <authorList>
            <person name="Yu Z."/>
            <person name="Han C."/>
            <person name="Yu B."/>
        </authorList>
    </citation>
    <scope>NUCLEOTIDE SEQUENCE [LARGE SCALE GENOMIC DNA]</scope>
    <source>
        <strain evidence="2 3">NEAU-H2</strain>
    </source>
</reference>
<sequence length="285" mass="31659">MATPDEEGRYPELVNSIVGAASFVGALLLYAGYIYTNAYFGYFHLDTFAVGFDTFELIVRSLRLATLPALGSLTLALLVPGLLRIVARLSLPDRYGRWLRRVGVAAARCYLAFVGFGVILMLAWRWIQPVNWLAPLLVAIGLLLGRTQAAAPAGGSHSSTWERSMSLLVAGLFLIWMVALVAGQLGRQDARHDADQLVRRVSVVVLSTDRLSISSPGLVVEDLGRGVHYRYRYSGLRLLVERDHRYYLLSLGWHKNTDPTIVIEDDDSTRIELRPGTQPRRPPGR</sequence>
<evidence type="ECO:0000256" key="1">
    <source>
        <dbReference type="SAM" id="Phobius"/>
    </source>
</evidence>
<feature type="transmembrane region" description="Helical" evidence="1">
    <location>
        <begin position="165"/>
        <end position="186"/>
    </location>
</feature>
<protein>
    <submittedName>
        <fullName evidence="2">Uncharacterized protein</fullName>
    </submittedName>
</protein>
<keyword evidence="1" id="KW-0472">Membrane</keyword>
<comment type="caution">
    <text evidence="2">The sequence shown here is derived from an EMBL/GenBank/DDBJ whole genome shotgun (WGS) entry which is preliminary data.</text>
</comment>
<keyword evidence="1" id="KW-0812">Transmembrane</keyword>
<organism evidence="2 3">
    <name type="scientific">Streptomyces triticiradicis</name>
    <dbReference type="NCBI Taxonomy" id="2651189"/>
    <lineage>
        <taxon>Bacteria</taxon>
        <taxon>Bacillati</taxon>
        <taxon>Actinomycetota</taxon>
        <taxon>Actinomycetes</taxon>
        <taxon>Kitasatosporales</taxon>
        <taxon>Streptomycetaceae</taxon>
        <taxon>Streptomyces</taxon>
    </lineage>
</organism>
<keyword evidence="3" id="KW-1185">Reference proteome</keyword>
<keyword evidence="1" id="KW-1133">Transmembrane helix</keyword>
<feature type="transmembrane region" description="Helical" evidence="1">
    <location>
        <begin position="65"/>
        <end position="86"/>
    </location>
</feature>
<evidence type="ECO:0000313" key="2">
    <source>
        <dbReference type="EMBL" id="KAB1984646.1"/>
    </source>
</evidence>
<accession>A0A7J5D9M1</accession>